<name>A0A7Y7IED3_9MICC</name>
<feature type="chain" id="PRO_5030586476" evidence="1">
    <location>
        <begin position="33"/>
        <end position="165"/>
    </location>
</feature>
<dbReference type="Pfam" id="PF12028">
    <property type="entry name" value="DUF3515"/>
    <property type="match status" value="1"/>
</dbReference>
<dbReference type="InterPro" id="IPR021903">
    <property type="entry name" value="DUF3515"/>
</dbReference>
<dbReference type="EMBL" id="JAAMFM010000003">
    <property type="protein sequence ID" value="NVM93934.1"/>
    <property type="molecule type" value="Genomic_DNA"/>
</dbReference>
<dbReference type="AlphaFoldDB" id="A0A7Y7IED3"/>
<feature type="signal peptide" evidence="1">
    <location>
        <begin position="1"/>
        <end position="32"/>
    </location>
</feature>
<accession>A0A7Y7IED3</accession>
<proteinExistence type="predicted"/>
<evidence type="ECO:0000313" key="3">
    <source>
        <dbReference type="Proteomes" id="UP000543556"/>
    </source>
</evidence>
<protein>
    <submittedName>
        <fullName evidence="2">DUF3515 domain-containing protein</fullName>
    </submittedName>
</protein>
<organism evidence="2 3">
    <name type="scientific">Arthrobacter wenxiniae</name>
    <dbReference type="NCBI Taxonomy" id="2713570"/>
    <lineage>
        <taxon>Bacteria</taxon>
        <taxon>Bacillati</taxon>
        <taxon>Actinomycetota</taxon>
        <taxon>Actinomycetes</taxon>
        <taxon>Micrococcales</taxon>
        <taxon>Micrococcaceae</taxon>
        <taxon>Arthrobacter</taxon>
    </lineage>
</organism>
<dbReference type="Proteomes" id="UP000543556">
    <property type="component" value="Unassembled WGS sequence"/>
</dbReference>
<reference evidence="2 3" key="1">
    <citation type="submission" date="2020-02" db="EMBL/GenBank/DDBJ databases">
        <title>Genome sequence of strain AETb3-4.</title>
        <authorList>
            <person name="Gao J."/>
            <person name="Zhang X."/>
        </authorList>
    </citation>
    <scope>NUCLEOTIDE SEQUENCE [LARGE SCALE GENOMIC DNA]</scope>
    <source>
        <strain evidence="2 3">AETb3-4</strain>
    </source>
</reference>
<gene>
    <name evidence="2" type="ORF">G6034_03215</name>
</gene>
<dbReference type="PROSITE" id="PS51257">
    <property type="entry name" value="PROKAR_LIPOPROTEIN"/>
    <property type="match status" value="1"/>
</dbReference>
<keyword evidence="3" id="KW-1185">Reference proteome</keyword>
<sequence length="165" mass="17067">MRLKSLSWRFAVPCAALSLMVLTGCAPSVSIAAAQDSNNPACAPMMVSLPDTLAGAKRRTTTSQATAAWGDPSLVVLRCGVAVPGPTTTKCVGVNGVDWIIKEGEQNWTMTTYGRNPAAEVTIDPNKIPSSSVLAGLSNAAEKLPKERACVGPSDVENLPTAKAG</sequence>
<comment type="caution">
    <text evidence="2">The sequence shown here is derived from an EMBL/GenBank/DDBJ whole genome shotgun (WGS) entry which is preliminary data.</text>
</comment>
<evidence type="ECO:0000313" key="2">
    <source>
        <dbReference type="EMBL" id="NVM93934.1"/>
    </source>
</evidence>
<dbReference type="RefSeq" id="WP_176633673.1">
    <property type="nucleotide sequence ID" value="NZ_JAAMFM010000003.1"/>
</dbReference>
<evidence type="ECO:0000256" key="1">
    <source>
        <dbReference type="SAM" id="SignalP"/>
    </source>
</evidence>
<keyword evidence="1" id="KW-0732">Signal</keyword>